<dbReference type="AlphaFoldDB" id="A0A484K3I8"/>
<feature type="disulfide bond" evidence="3">
    <location>
        <begin position="85"/>
        <end position="95"/>
    </location>
</feature>
<evidence type="ECO:0008006" key="8">
    <source>
        <dbReference type="Google" id="ProtNLM"/>
    </source>
</evidence>
<evidence type="ECO:0000256" key="5">
    <source>
        <dbReference type="SAM" id="SignalP"/>
    </source>
</evidence>
<evidence type="ECO:0000256" key="3">
    <source>
        <dbReference type="PIRSR" id="PIRSR002703-1"/>
    </source>
</evidence>
<dbReference type="PROSITE" id="PS51367">
    <property type="entry name" value="THAUMATIN_2"/>
    <property type="match status" value="1"/>
</dbReference>
<sequence>MGAPSSFHPLPIFLTILSLLLSSGVRICEGARVFTMVNNCKETIWPAVTPGQSFNGGGFALKPGQSLVFTAPVAWSGRIWARTGCRFDKSGNGTCQTGSCGTSLKCGASGATPVTLAEFTLASPDFYDVSLVDGFNVPVTVRPLGGRGNCSVAGCVADLRPNCPSELAVRAGGGKTVACRSACDVFDTDEYCCKGIYGNPTTCQPTYYSKRFKQACPKAYSYAYDDPSSIFTCSGTDYVVSFCTSKTGRVCTYHEHNVRCSGSNGLRAFFAGFFIILAANIWNIIV</sequence>
<proteinExistence type="inferred from homology"/>
<keyword evidence="4" id="KW-1133">Transmembrane helix</keyword>
<keyword evidence="4" id="KW-0812">Transmembrane</keyword>
<feature type="disulfide bond" evidence="3">
    <location>
        <begin position="100"/>
        <end position="106"/>
    </location>
</feature>
<dbReference type="Gene3D" id="2.60.110.10">
    <property type="entry name" value="Thaumatin"/>
    <property type="match status" value="1"/>
</dbReference>
<feature type="disulfide bond" evidence="3">
    <location>
        <begin position="163"/>
        <end position="179"/>
    </location>
</feature>
<dbReference type="InterPro" id="IPR037176">
    <property type="entry name" value="Osmotin/thaumatin-like_sf"/>
</dbReference>
<reference evidence="6 7" key="1">
    <citation type="submission" date="2018-04" db="EMBL/GenBank/DDBJ databases">
        <authorList>
            <person name="Vogel A."/>
        </authorList>
    </citation>
    <scope>NUCLEOTIDE SEQUENCE [LARGE SCALE GENOMIC DNA]</scope>
</reference>
<dbReference type="InterPro" id="IPR001938">
    <property type="entry name" value="Thaumatin"/>
</dbReference>
<feature type="disulfide bond" evidence="3">
    <location>
        <begin position="40"/>
        <end position="243"/>
    </location>
</feature>
<comment type="similarity">
    <text evidence="1">Belongs to the thaumatin family.</text>
</comment>
<dbReference type="Proteomes" id="UP000595140">
    <property type="component" value="Unassembled WGS sequence"/>
</dbReference>
<gene>
    <name evidence="6" type="ORF">CCAM_LOCUS1826</name>
</gene>
<dbReference type="PIRSF" id="PIRSF002703">
    <property type="entry name" value="Thaumatin"/>
    <property type="match status" value="1"/>
</dbReference>
<keyword evidence="4" id="KW-0472">Membrane</keyword>
<protein>
    <recommendedName>
        <fullName evidence="8">Thaumatin-like protein</fullName>
    </recommendedName>
</protein>
<keyword evidence="2 3" id="KW-1015">Disulfide bond</keyword>
<evidence type="ECO:0000256" key="4">
    <source>
        <dbReference type="SAM" id="Phobius"/>
    </source>
</evidence>
<dbReference type="PANTHER" id="PTHR31048">
    <property type="entry name" value="OS03G0233200 PROTEIN"/>
    <property type="match status" value="1"/>
</dbReference>
<dbReference type="EMBL" id="OOIL02000093">
    <property type="protein sequence ID" value="VFQ60050.1"/>
    <property type="molecule type" value="Genomic_DNA"/>
</dbReference>
<dbReference type="CDD" id="cd09218">
    <property type="entry name" value="TLP-PA"/>
    <property type="match status" value="1"/>
</dbReference>
<dbReference type="Pfam" id="PF00314">
    <property type="entry name" value="Thaumatin"/>
    <property type="match status" value="1"/>
</dbReference>
<keyword evidence="7" id="KW-1185">Reference proteome</keyword>
<dbReference type="FunFam" id="2.60.110.10:FF:000002">
    <property type="entry name" value="Thaumatin-like protein 1a"/>
    <property type="match status" value="1"/>
</dbReference>
<dbReference type="OrthoDB" id="430315at2759"/>
<feature type="disulfide bond" evidence="3">
    <location>
        <begin position="183"/>
        <end position="192"/>
    </location>
</feature>
<evidence type="ECO:0000256" key="2">
    <source>
        <dbReference type="ARBA" id="ARBA00023157"/>
    </source>
</evidence>
<feature type="signal peptide" evidence="5">
    <location>
        <begin position="1"/>
        <end position="30"/>
    </location>
</feature>
<dbReference type="SMART" id="SM00205">
    <property type="entry name" value="THN"/>
    <property type="match status" value="1"/>
</dbReference>
<feature type="chain" id="PRO_5019863558" description="Thaumatin-like protein" evidence="5">
    <location>
        <begin position="31"/>
        <end position="286"/>
    </location>
</feature>
<feature type="disulfide bond" evidence="3">
    <location>
        <begin position="150"/>
        <end position="233"/>
    </location>
</feature>
<evidence type="ECO:0000313" key="7">
    <source>
        <dbReference type="Proteomes" id="UP000595140"/>
    </source>
</evidence>
<name>A0A484K3I8_9ASTE</name>
<evidence type="ECO:0000313" key="6">
    <source>
        <dbReference type="EMBL" id="VFQ60050.1"/>
    </source>
</evidence>
<feature type="transmembrane region" description="Helical" evidence="4">
    <location>
        <begin position="266"/>
        <end position="285"/>
    </location>
</feature>
<feature type="disulfide bond" evidence="3">
    <location>
        <begin position="155"/>
        <end position="216"/>
    </location>
</feature>
<organism evidence="6 7">
    <name type="scientific">Cuscuta campestris</name>
    <dbReference type="NCBI Taxonomy" id="132261"/>
    <lineage>
        <taxon>Eukaryota</taxon>
        <taxon>Viridiplantae</taxon>
        <taxon>Streptophyta</taxon>
        <taxon>Embryophyta</taxon>
        <taxon>Tracheophyta</taxon>
        <taxon>Spermatophyta</taxon>
        <taxon>Magnoliopsida</taxon>
        <taxon>eudicotyledons</taxon>
        <taxon>Gunneridae</taxon>
        <taxon>Pentapetalae</taxon>
        <taxon>asterids</taxon>
        <taxon>lamiids</taxon>
        <taxon>Solanales</taxon>
        <taxon>Convolvulaceae</taxon>
        <taxon>Cuscuteae</taxon>
        <taxon>Cuscuta</taxon>
        <taxon>Cuscuta subgen. Grammica</taxon>
        <taxon>Cuscuta sect. Cleistogrammica</taxon>
    </lineage>
</organism>
<feature type="disulfide bond" evidence="3">
    <location>
        <begin position="193"/>
        <end position="203"/>
    </location>
</feature>
<evidence type="ECO:0000256" key="1">
    <source>
        <dbReference type="ARBA" id="ARBA00010607"/>
    </source>
</evidence>
<keyword evidence="5" id="KW-0732">Signal</keyword>
<accession>A0A484K3I8</accession>
<dbReference type="SUPFAM" id="SSF49870">
    <property type="entry name" value="Osmotin, thaumatin-like protein"/>
    <property type="match status" value="1"/>
</dbReference>
<dbReference type="PRINTS" id="PR00347">
    <property type="entry name" value="THAUMATIN"/>
</dbReference>